<feature type="chain" id="PRO_5037078595" description="Vitelline membrane outer layer protein 1" evidence="1">
    <location>
        <begin position="20"/>
        <end position="201"/>
    </location>
</feature>
<sequence length="201" mass="21823">MLLSVSYLALLCVFPLVHGFVDILIIEVPNGGRWGVWGPTEKCPIGYVAKGFSVKVEPPQGSGDDTALNALRLHCFPFKSNDKEYTVTSTEGENSFTLCICTAVSVAATFTSSISFWVSLRGAFIAERDSLSFQGSPLISKDFCGDTSVGPPQGLDDYSGLNVIQLQWFPFQYTPRTRVEEKQGIGDDTALNDVQFLCCGG</sequence>
<feature type="signal peptide" evidence="1">
    <location>
        <begin position="1"/>
        <end position="19"/>
    </location>
</feature>
<dbReference type="InterPro" id="IPR036706">
    <property type="entry name" value="VOMI_sf"/>
</dbReference>
<protein>
    <recommendedName>
        <fullName evidence="4">Vitelline membrane outer layer protein 1</fullName>
    </recommendedName>
</protein>
<keyword evidence="1" id="KW-0732">Signal</keyword>
<dbReference type="Proteomes" id="UP000694892">
    <property type="component" value="Chromosome 3L"/>
</dbReference>
<gene>
    <name evidence="2" type="ORF">XELAEV_18019383mg</name>
</gene>
<accession>A0A974HUS5</accession>
<evidence type="ECO:0000313" key="3">
    <source>
        <dbReference type="Proteomes" id="UP000694892"/>
    </source>
</evidence>
<evidence type="ECO:0008006" key="4">
    <source>
        <dbReference type="Google" id="ProtNLM"/>
    </source>
</evidence>
<proteinExistence type="predicted"/>
<dbReference type="EMBL" id="CM004470">
    <property type="protein sequence ID" value="OCT90766.1"/>
    <property type="molecule type" value="Genomic_DNA"/>
</dbReference>
<dbReference type="PANTHER" id="PTHR18841:SF2">
    <property type="entry name" value="VITELLINE MEMBRANE OUTER LAYER PROTEIN 1 HOMOLOG"/>
    <property type="match status" value="1"/>
</dbReference>
<name>A0A974HUS5_XENLA</name>
<evidence type="ECO:0000256" key="1">
    <source>
        <dbReference type="SAM" id="SignalP"/>
    </source>
</evidence>
<dbReference type="AlphaFoldDB" id="A0A974HUS5"/>
<dbReference type="GO" id="GO:0005615">
    <property type="term" value="C:extracellular space"/>
    <property type="evidence" value="ECO:0007669"/>
    <property type="project" value="TreeGrafter"/>
</dbReference>
<dbReference type="Gene3D" id="2.100.10.20">
    <property type="entry name" value="Vitelline membrane outer layer protein I (VOMI)"/>
    <property type="match status" value="1"/>
</dbReference>
<dbReference type="PANTHER" id="PTHR18841">
    <property type="entry name" value="VITELLINE MEMBRANE OUTER LAYER PROTEIN I-RELATED"/>
    <property type="match status" value="1"/>
</dbReference>
<evidence type="ECO:0000313" key="2">
    <source>
        <dbReference type="EMBL" id="OCT90766.1"/>
    </source>
</evidence>
<dbReference type="InterPro" id="IPR005515">
    <property type="entry name" value="VOMI"/>
</dbReference>
<reference evidence="3" key="1">
    <citation type="journal article" date="2016" name="Nature">
        <title>Genome evolution in the allotetraploid frog Xenopus laevis.</title>
        <authorList>
            <person name="Session A.M."/>
            <person name="Uno Y."/>
            <person name="Kwon T."/>
            <person name="Chapman J.A."/>
            <person name="Toyoda A."/>
            <person name="Takahashi S."/>
            <person name="Fukui A."/>
            <person name="Hikosaka A."/>
            <person name="Suzuki A."/>
            <person name="Kondo M."/>
            <person name="van Heeringen S.J."/>
            <person name="Quigley I."/>
            <person name="Heinz S."/>
            <person name="Ogino H."/>
            <person name="Ochi H."/>
            <person name="Hellsten U."/>
            <person name="Lyons J.B."/>
            <person name="Simakov O."/>
            <person name="Putnam N."/>
            <person name="Stites J."/>
            <person name="Kuroki Y."/>
            <person name="Tanaka T."/>
            <person name="Michiue T."/>
            <person name="Watanabe M."/>
            <person name="Bogdanovic O."/>
            <person name="Lister R."/>
            <person name="Georgiou G."/>
            <person name="Paranjpe S.S."/>
            <person name="van Kruijsbergen I."/>
            <person name="Shu S."/>
            <person name="Carlson J."/>
            <person name="Kinoshita T."/>
            <person name="Ohta Y."/>
            <person name="Mawaribuchi S."/>
            <person name="Jenkins J."/>
            <person name="Grimwood J."/>
            <person name="Schmutz J."/>
            <person name="Mitros T."/>
            <person name="Mozaffari S.V."/>
            <person name="Suzuki Y."/>
            <person name="Haramoto Y."/>
            <person name="Yamamoto T.S."/>
            <person name="Takagi C."/>
            <person name="Heald R."/>
            <person name="Miller K."/>
            <person name="Haudenschild C."/>
            <person name="Kitzman J."/>
            <person name="Nakayama T."/>
            <person name="Izutsu Y."/>
            <person name="Robert J."/>
            <person name="Fortriede J."/>
            <person name="Burns K."/>
            <person name="Lotay V."/>
            <person name="Karimi K."/>
            <person name="Yasuoka Y."/>
            <person name="Dichmann D.S."/>
            <person name="Flajnik M.F."/>
            <person name="Houston D.W."/>
            <person name="Shendure J."/>
            <person name="DuPasquier L."/>
            <person name="Vize P.D."/>
            <person name="Zorn A.M."/>
            <person name="Ito M."/>
            <person name="Marcotte E.M."/>
            <person name="Wallingford J.B."/>
            <person name="Ito Y."/>
            <person name="Asashima M."/>
            <person name="Ueno N."/>
            <person name="Matsuda Y."/>
            <person name="Veenstra G.J."/>
            <person name="Fujiyama A."/>
            <person name="Harland R.M."/>
            <person name="Taira M."/>
            <person name="Rokhsar D.S."/>
        </authorList>
    </citation>
    <scope>NUCLEOTIDE SEQUENCE [LARGE SCALE GENOMIC DNA]</scope>
    <source>
        <strain evidence="3">J</strain>
    </source>
</reference>
<organism evidence="2 3">
    <name type="scientific">Xenopus laevis</name>
    <name type="common">African clawed frog</name>
    <dbReference type="NCBI Taxonomy" id="8355"/>
    <lineage>
        <taxon>Eukaryota</taxon>
        <taxon>Metazoa</taxon>
        <taxon>Chordata</taxon>
        <taxon>Craniata</taxon>
        <taxon>Vertebrata</taxon>
        <taxon>Euteleostomi</taxon>
        <taxon>Amphibia</taxon>
        <taxon>Batrachia</taxon>
        <taxon>Anura</taxon>
        <taxon>Pipoidea</taxon>
        <taxon>Pipidae</taxon>
        <taxon>Xenopodinae</taxon>
        <taxon>Xenopus</taxon>
        <taxon>Xenopus</taxon>
    </lineage>
</organism>
<dbReference type="Pfam" id="PF03762">
    <property type="entry name" value="VOMI"/>
    <property type="match status" value="1"/>
</dbReference>
<dbReference type="SUPFAM" id="SSF51092">
    <property type="entry name" value="Vitelline membrane outer protein-I (VMO-I)"/>
    <property type="match status" value="2"/>
</dbReference>